<organism evidence="3 4">
    <name type="scientific">Brachybacterium equifaecis</name>
    <dbReference type="NCBI Taxonomy" id="2910770"/>
    <lineage>
        <taxon>Bacteria</taxon>
        <taxon>Bacillati</taxon>
        <taxon>Actinomycetota</taxon>
        <taxon>Actinomycetes</taxon>
        <taxon>Micrococcales</taxon>
        <taxon>Dermabacteraceae</taxon>
        <taxon>Brachybacterium</taxon>
    </lineage>
</organism>
<dbReference type="Proteomes" id="UP001203761">
    <property type="component" value="Unassembled WGS sequence"/>
</dbReference>
<feature type="transmembrane region" description="Helical" evidence="2">
    <location>
        <begin position="37"/>
        <end position="55"/>
    </location>
</feature>
<keyword evidence="4" id="KW-1185">Reference proteome</keyword>
<reference evidence="3" key="1">
    <citation type="submission" date="2022-02" db="EMBL/GenBank/DDBJ databases">
        <authorList>
            <person name="Lee M."/>
            <person name="Kim S.-J."/>
            <person name="Jung M.-Y."/>
        </authorList>
    </citation>
    <scope>NUCLEOTIDE SEQUENCE</scope>
    <source>
        <strain evidence="3">JHP9</strain>
    </source>
</reference>
<gene>
    <name evidence="3" type="ORF">Bequi_04670</name>
</gene>
<feature type="region of interest" description="Disordered" evidence="1">
    <location>
        <begin position="1"/>
        <end position="29"/>
    </location>
</feature>
<evidence type="ECO:0000313" key="3">
    <source>
        <dbReference type="EMBL" id="MCL6422686.1"/>
    </source>
</evidence>
<keyword evidence="2" id="KW-0812">Transmembrane</keyword>
<evidence type="ECO:0000256" key="2">
    <source>
        <dbReference type="SAM" id="Phobius"/>
    </source>
</evidence>
<protein>
    <submittedName>
        <fullName evidence="3">Uncharacterized protein</fullName>
    </submittedName>
</protein>
<accession>A0ABT0QYF1</accession>
<evidence type="ECO:0000313" key="4">
    <source>
        <dbReference type="Proteomes" id="UP001203761"/>
    </source>
</evidence>
<feature type="compositionally biased region" description="Pro residues" evidence="1">
    <location>
        <begin position="1"/>
        <end position="16"/>
    </location>
</feature>
<evidence type="ECO:0000256" key="1">
    <source>
        <dbReference type="SAM" id="MobiDB-lite"/>
    </source>
</evidence>
<sequence length="61" mass="6581">MPSPLTPRSPQPPQTPESPEFPESPEDHRRFSLGEDWCATIAGLAIVLLCLLGAVPEGMLP</sequence>
<dbReference type="RefSeq" id="WP_249736806.1">
    <property type="nucleotide sequence ID" value="NZ_JAKNCJ010000002.1"/>
</dbReference>
<proteinExistence type="predicted"/>
<dbReference type="EMBL" id="JAKNCJ010000002">
    <property type="protein sequence ID" value="MCL6422686.1"/>
    <property type="molecule type" value="Genomic_DNA"/>
</dbReference>
<name>A0ABT0QYF1_9MICO</name>
<keyword evidence="2" id="KW-1133">Transmembrane helix</keyword>
<comment type="caution">
    <text evidence="3">The sequence shown here is derived from an EMBL/GenBank/DDBJ whole genome shotgun (WGS) entry which is preliminary data.</text>
</comment>
<keyword evidence="2" id="KW-0472">Membrane</keyword>